<comment type="function">
    <text evidence="8 10 11">Involved in peptidoglycan biosynthesis. Transports lipid-linked peptidoglycan precursors from the inner to the outer leaflet of the cytoplasmic membrane.</text>
</comment>
<evidence type="ECO:0000256" key="10">
    <source>
        <dbReference type="HAMAP-Rule" id="MF_02078"/>
    </source>
</evidence>
<comment type="caution">
    <text evidence="12">The sequence shown here is derived from an EMBL/GenBank/DDBJ whole genome shotgun (WGS) entry which is preliminary data.</text>
</comment>
<evidence type="ECO:0000256" key="3">
    <source>
        <dbReference type="ARBA" id="ARBA00022692"/>
    </source>
</evidence>
<gene>
    <name evidence="10 12" type="primary">murJ</name>
    <name evidence="12" type="ORF">NNJEOMEG_00193</name>
</gene>
<dbReference type="CDD" id="cd13123">
    <property type="entry name" value="MATE_MurJ_like"/>
    <property type="match status" value="1"/>
</dbReference>
<accession>A0A6V8LPV0</accession>
<feature type="transmembrane region" description="Helical" evidence="10">
    <location>
        <begin position="163"/>
        <end position="186"/>
    </location>
</feature>
<name>A0A6V8LPV0_9BACT</name>
<evidence type="ECO:0000256" key="2">
    <source>
        <dbReference type="ARBA" id="ARBA00022475"/>
    </source>
</evidence>
<evidence type="ECO:0000256" key="9">
    <source>
        <dbReference type="ARBA" id="ARBA00061532"/>
    </source>
</evidence>
<dbReference type="Pfam" id="PF03023">
    <property type="entry name" value="MurJ"/>
    <property type="match status" value="1"/>
</dbReference>
<evidence type="ECO:0000256" key="8">
    <source>
        <dbReference type="ARBA" id="ARBA00060041"/>
    </source>
</evidence>
<feature type="transmembrane region" description="Helical" evidence="10">
    <location>
        <begin position="358"/>
        <end position="382"/>
    </location>
</feature>
<feature type="transmembrane region" description="Helical" evidence="10">
    <location>
        <begin position="242"/>
        <end position="273"/>
    </location>
</feature>
<feature type="transmembrane region" description="Helical" evidence="10">
    <location>
        <begin position="414"/>
        <end position="435"/>
    </location>
</feature>
<feature type="transmembrane region" description="Helical" evidence="10">
    <location>
        <begin position="470"/>
        <end position="490"/>
    </location>
</feature>
<keyword evidence="10 11" id="KW-0961">Cell wall biogenesis/degradation</keyword>
<reference evidence="12 13" key="1">
    <citation type="submission" date="2020-04" db="EMBL/GenBank/DDBJ databases">
        <authorList>
            <consortium name="Desulfovibrio sp. FSS-1 genome sequencing consortium"/>
            <person name="Shimoshige H."/>
            <person name="Kobayashi H."/>
            <person name="Maekawa T."/>
        </authorList>
    </citation>
    <scope>NUCLEOTIDE SEQUENCE [LARGE SCALE GENOMIC DNA]</scope>
    <source>
        <strain evidence="12 13">SIID29052-01</strain>
    </source>
</reference>
<keyword evidence="6 10" id="KW-1133">Transmembrane helix</keyword>
<keyword evidence="3 10" id="KW-0812">Transmembrane</keyword>
<dbReference type="NCBIfam" id="TIGR01695">
    <property type="entry name" value="murJ_mviN"/>
    <property type="match status" value="1"/>
</dbReference>
<keyword evidence="2 10" id="KW-1003">Cell membrane</keyword>
<dbReference type="GO" id="GO:0034204">
    <property type="term" value="P:lipid translocation"/>
    <property type="evidence" value="ECO:0007669"/>
    <property type="project" value="TreeGrafter"/>
</dbReference>
<evidence type="ECO:0000256" key="4">
    <source>
        <dbReference type="ARBA" id="ARBA00022960"/>
    </source>
</evidence>
<keyword evidence="7 10" id="KW-0472">Membrane</keyword>
<keyword evidence="5 10" id="KW-0573">Peptidoglycan synthesis</keyword>
<sequence>MSTHLKQIAKDASVVGGATLLSRVLGFFRDVVVAYVLGAGPAADAFYVAYRLPNTLRRLFAEGSMTMAFVPVFSDLREKQGDEAAFAMTRSALVWLLAVLGVVTALAMAFARPITYLVAPGFADDPALMELTTGLVRIVFPYIIQISIVALCMGALNAMGHFLAPALATSELNTVIILGCGVAWLFGLDVPQALAWSVLAGGMGQMLMQQPALRRFGFTWIGPWRLLDPGVVRMGRLMLPTVFGAAIYQLNILVGTLLASFLAAGSISALYYADRLVQFPLGVFGVAVGTVALPSLARLAAAGEHVEFKRTLMASLRLTLFICLPATAGLAALAWPMVDVLFGRGAFTPEAADATARALVAYAAGLPAFACVRPLVSAFYALHDTKTPVRAGFWSMLANVALGASLMLPMGHVGLALATSLSSWLNVWLLGRALTAKAGPWFAPGRTTAVSALLSLAVGLAAWLTPVGPWAALGLIAVWATGYMLLAFVFRVEEARMLGDFVLRRLTRRARSGS</sequence>
<evidence type="ECO:0000256" key="6">
    <source>
        <dbReference type="ARBA" id="ARBA00022989"/>
    </source>
</evidence>
<evidence type="ECO:0000256" key="11">
    <source>
        <dbReference type="PIRNR" id="PIRNR002869"/>
    </source>
</evidence>
<evidence type="ECO:0000256" key="5">
    <source>
        <dbReference type="ARBA" id="ARBA00022984"/>
    </source>
</evidence>
<dbReference type="InterPro" id="IPR004268">
    <property type="entry name" value="MurJ"/>
</dbReference>
<feature type="transmembrane region" description="Helical" evidence="10">
    <location>
        <begin position="447"/>
        <end position="464"/>
    </location>
</feature>
<dbReference type="GO" id="GO:0008360">
    <property type="term" value="P:regulation of cell shape"/>
    <property type="evidence" value="ECO:0007669"/>
    <property type="project" value="UniProtKB-UniRule"/>
</dbReference>
<keyword evidence="13" id="KW-1185">Reference proteome</keyword>
<dbReference type="Proteomes" id="UP000494245">
    <property type="component" value="Unassembled WGS sequence"/>
</dbReference>
<dbReference type="EMBL" id="BLTE01000001">
    <property type="protein sequence ID" value="GFK92368.1"/>
    <property type="molecule type" value="Genomic_DNA"/>
</dbReference>
<feature type="transmembrane region" description="Helical" evidence="10">
    <location>
        <begin position="32"/>
        <end position="50"/>
    </location>
</feature>
<feature type="transmembrane region" description="Helical" evidence="10">
    <location>
        <begin position="279"/>
        <end position="297"/>
    </location>
</feature>
<dbReference type="HAMAP" id="MF_02078">
    <property type="entry name" value="MurJ_MviN"/>
    <property type="match status" value="1"/>
</dbReference>
<evidence type="ECO:0000256" key="7">
    <source>
        <dbReference type="ARBA" id="ARBA00023136"/>
    </source>
</evidence>
<dbReference type="RefSeq" id="WP_173080418.1">
    <property type="nucleotide sequence ID" value="NZ_BLTE01000001.1"/>
</dbReference>
<comment type="pathway">
    <text evidence="10">Cell wall biogenesis; peptidoglycan biosynthesis.</text>
</comment>
<dbReference type="PANTHER" id="PTHR47019:SF1">
    <property type="entry name" value="LIPID II FLIPPASE MURJ"/>
    <property type="match status" value="1"/>
</dbReference>
<proteinExistence type="inferred from homology"/>
<keyword evidence="10 11" id="KW-0813">Transport</keyword>
<dbReference type="GO" id="GO:0005886">
    <property type="term" value="C:plasma membrane"/>
    <property type="evidence" value="ECO:0007669"/>
    <property type="project" value="UniProtKB-SubCell"/>
</dbReference>
<dbReference type="GO" id="GO:0009252">
    <property type="term" value="P:peptidoglycan biosynthetic process"/>
    <property type="evidence" value="ECO:0007669"/>
    <property type="project" value="UniProtKB-UniRule"/>
</dbReference>
<comment type="similarity">
    <text evidence="9 10 11">Belongs to the MurJ/MviN family.</text>
</comment>
<dbReference type="GO" id="GO:0071555">
    <property type="term" value="P:cell wall organization"/>
    <property type="evidence" value="ECO:0007669"/>
    <property type="project" value="UniProtKB-UniRule"/>
</dbReference>
<dbReference type="PIRSF" id="PIRSF002869">
    <property type="entry name" value="MviN"/>
    <property type="match status" value="1"/>
</dbReference>
<protein>
    <recommendedName>
        <fullName evidence="10">Probable lipid II flippase MurJ</fullName>
    </recommendedName>
</protein>
<dbReference type="PRINTS" id="PR01806">
    <property type="entry name" value="VIRFACTRMVIN"/>
</dbReference>
<reference evidence="12 13" key="2">
    <citation type="submission" date="2020-05" db="EMBL/GenBank/DDBJ databases">
        <title>Draft genome sequence of Desulfovibrio sp. strainFSS-1.</title>
        <authorList>
            <person name="Shimoshige H."/>
            <person name="Kobayashi H."/>
            <person name="Maekawa T."/>
        </authorList>
    </citation>
    <scope>NUCLEOTIDE SEQUENCE [LARGE SCALE GENOMIC DNA]</scope>
    <source>
        <strain evidence="12 13">SIID29052-01</strain>
    </source>
</reference>
<dbReference type="AlphaFoldDB" id="A0A6V8LPV0"/>
<keyword evidence="4 10" id="KW-0133">Cell shape</keyword>
<dbReference type="InterPro" id="IPR051050">
    <property type="entry name" value="Lipid_II_flippase_MurJ/MviN"/>
</dbReference>
<dbReference type="PANTHER" id="PTHR47019">
    <property type="entry name" value="LIPID II FLIPPASE MURJ"/>
    <property type="match status" value="1"/>
</dbReference>
<evidence type="ECO:0000313" key="13">
    <source>
        <dbReference type="Proteomes" id="UP000494245"/>
    </source>
</evidence>
<dbReference type="UniPathway" id="UPA00219"/>
<comment type="subcellular location">
    <subcellularLocation>
        <location evidence="1 10">Cell membrane</location>
        <topology evidence="1 10">Multi-pass membrane protein</topology>
    </subcellularLocation>
</comment>
<evidence type="ECO:0000256" key="1">
    <source>
        <dbReference type="ARBA" id="ARBA00004651"/>
    </source>
</evidence>
<comment type="caution">
    <text evidence="10">Lacks conserved residue(s) required for the propagation of feature annotation.</text>
</comment>
<feature type="transmembrane region" description="Helical" evidence="10">
    <location>
        <begin position="93"/>
        <end position="114"/>
    </location>
</feature>
<organism evidence="12 13">
    <name type="scientific">Fundidesulfovibrio magnetotacticus</name>
    <dbReference type="NCBI Taxonomy" id="2730080"/>
    <lineage>
        <taxon>Bacteria</taxon>
        <taxon>Pseudomonadati</taxon>
        <taxon>Thermodesulfobacteriota</taxon>
        <taxon>Desulfovibrionia</taxon>
        <taxon>Desulfovibrionales</taxon>
        <taxon>Desulfovibrionaceae</taxon>
        <taxon>Fundidesulfovibrio</taxon>
    </lineage>
</organism>
<evidence type="ECO:0000313" key="12">
    <source>
        <dbReference type="EMBL" id="GFK92368.1"/>
    </source>
</evidence>
<feature type="transmembrane region" description="Helical" evidence="10">
    <location>
        <begin position="318"/>
        <end position="338"/>
    </location>
</feature>
<feature type="transmembrane region" description="Helical" evidence="10">
    <location>
        <begin position="134"/>
        <end position="156"/>
    </location>
</feature>
<dbReference type="GO" id="GO:0015648">
    <property type="term" value="F:lipid-linked peptidoglycan transporter activity"/>
    <property type="evidence" value="ECO:0007669"/>
    <property type="project" value="UniProtKB-UniRule"/>
</dbReference>